<feature type="binding site" evidence="11">
    <location>
        <position position="544"/>
    </location>
    <ligand>
        <name>Zn(2+)</name>
        <dbReference type="ChEBI" id="CHEBI:29105"/>
        <label>1</label>
    </ligand>
</feature>
<keyword evidence="15" id="KW-1185">Reference proteome</keyword>
<feature type="binding site" evidence="11">
    <location>
        <position position="553"/>
    </location>
    <ligand>
        <name>Zn(2+)</name>
        <dbReference type="ChEBI" id="CHEBI:29105"/>
        <label>2</label>
    </ligand>
</feature>
<evidence type="ECO:0000256" key="1">
    <source>
        <dbReference type="ARBA" id="ARBA00022515"/>
    </source>
</evidence>
<comment type="subunit">
    <text evidence="11">Component of the replication restart primosome.</text>
</comment>
<evidence type="ECO:0000259" key="12">
    <source>
        <dbReference type="PROSITE" id="PS51192"/>
    </source>
</evidence>
<dbReference type="PROSITE" id="PS51194">
    <property type="entry name" value="HELICASE_CTER"/>
    <property type="match status" value="1"/>
</dbReference>
<dbReference type="EC" id="5.6.2.4" evidence="11"/>
<dbReference type="Pfam" id="PF18319">
    <property type="entry name" value="Zn_ribbon_PriA"/>
    <property type="match status" value="1"/>
</dbReference>
<keyword evidence="2 11" id="KW-0235">DNA replication</keyword>
<comment type="catalytic activity">
    <reaction evidence="11">
        <text>Couples ATP hydrolysis with the unwinding of duplex DNA by translocating in the 3'-5' direction.</text>
        <dbReference type="EC" id="5.6.2.4"/>
    </reaction>
</comment>
<dbReference type="InterPro" id="IPR041222">
    <property type="entry name" value="PriA_3primeBD"/>
</dbReference>
<dbReference type="Pfam" id="PF00270">
    <property type="entry name" value="DEAD"/>
    <property type="match status" value="1"/>
</dbReference>
<dbReference type="NCBIfam" id="TIGR00595">
    <property type="entry name" value="priA"/>
    <property type="match status" value="1"/>
</dbReference>
<evidence type="ECO:0000259" key="13">
    <source>
        <dbReference type="PROSITE" id="PS51194"/>
    </source>
</evidence>
<dbReference type="InterPro" id="IPR027417">
    <property type="entry name" value="P-loop_NTPase"/>
</dbReference>
<feature type="binding site" evidence="11">
    <location>
        <position position="574"/>
    </location>
    <ligand>
        <name>Zn(2+)</name>
        <dbReference type="ChEBI" id="CHEBI:29105"/>
        <label>2</label>
    </ligand>
</feature>
<evidence type="ECO:0000256" key="5">
    <source>
        <dbReference type="ARBA" id="ARBA00022801"/>
    </source>
</evidence>
<evidence type="ECO:0000256" key="2">
    <source>
        <dbReference type="ARBA" id="ARBA00022705"/>
    </source>
</evidence>
<dbReference type="InterPro" id="IPR042115">
    <property type="entry name" value="PriA_3primeBD_sf"/>
</dbReference>
<dbReference type="HAMAP" id="MF_00983">
    <property type="entry name" value="PriA"/>
    <property type="match status" value="1"/>
</dbReference>
<feature type="binding site" evidence="11">
    <location>
        <position position="571"/>
    </location>
    <ligand>
        <name>Zn(2+)</name>
        <dbReference type="ChEBI" id="CHEBI:29105"/>
        <label>2</label>
    </ligand>
</feature>
<comment type="caution">
    <text evidence="14">The sequence shown here is derived from an EMBL/GenBank/DDBJ whole genome shotgun (WGS) entry which is preliminary data.</text>
</comment>
<accession>A0ABT8KP73</accession>
<comment type="similarity">
    <text evidence="11">Belongs to the helicase family. PriA subfamily.</text>
</comment>
<evidence type="ECO:0000256" key="3">
    <source>
        <dbReference type="ARBA" id="ARBA00022723"/>
    </source>
</evidence>
<feature type="domain" description="Helicase C-terminal" evidence="13">
    <location>
        <begin position="510"/>
        <end position="737"/>
    </location>
</feature>
<feature type="binding site" evidence="11">
    <location>
        <position position="587"/>
    </location>
    <ligand>
        <name>Zn(2+)</name>
        <dbReference type="ChEBI" id="CHEBI:29105"/>
        <label>1</label>
    </ligand>
</feature>
<evidence type="ECO:0000313" key="15">
    <source>
        <dbReference type="Proteomes" id="UP001172082"/>
    </source>
</evidence>
<dbReference type="Gene3D" id="3.40.1440.60">
    <property type="entry name" value="PriA, 3(prime) DNA-binding domain"/>
    <property type="match status" value="1"/>
</dbReference>
<dbReference type="RefSeq" id="WP_346752582.1">
    <property type="nucleotide sequence ID" value="NZ_JAUJEA010000005.1"/>
</dbReference>
<evidence type="ECO:0000256" key="11">
    <source>
        <dbReference type="HAMAP-Rule" id="MF_00983"/>
    </source>
</evidence>
<proteinExistence type="inferred from homology"/>
<keyword evidence="6 11" id="KW-0347">Helicase</keyword>
<evidence type="ECO:0000256" key="7">
    <source>
        <dbReference type="ARBA" id="ARBA00022833"/>
    </source>
</evidence>
<dbReference type="CDD" id="cd17929">
    <property type="entry name" value="DEXHc_priA"/>
    <property type="match status" value="1"/>
</dbReference>
<protein>
    <recommendedName>
        <fullName evidence="11">Replication restart protein PriA</fullName>
    </recommendedName>
    <alternativeName>
        <fullName evidence="11">ATP-dependent DNA helicase PriA</fullName>
        <ecNumber evidence="11">5.6.2.4</ecNumber>
    </alternativeName>
    <alternativeName>
        <fullName evidence="11">DNA 3'-5' helicase PriA</fullName>
    </alternativeName>
</protein>
<dbReference type="InterPro" id="IPR014001">
    <property type="entry name" value="Helicase_ATP-bd"/>
</dbReference>
<dbReference type="Pfam" id="PF18074">
    <property type="entry name" value="PriA_C"/>
    <property type="match status" value="1"/>
</dbReference>
<feature type="binding site" evidence="11">
    <location>
        <position position="547"/>
    </location>
    <ligand>
        <name>Zn(2+)</name>
        <dbReference type="ChEBI" id="CHEBI:29105"/>
        <label>1</label>
    </ligand>
</feature>
<evidence type="ECO:0000256" key="4">
    <source>
        <dbReference type="ARBA" id="ARBA00022741"/>
    </source>
</evidence>
<keyword evidence="10 11" id="KW-0413">Isomerase</keyword>
<dbReference type="SMART" id="SM00490">
    <property type="entry name" value="HELICc"/>
    <property type="match status" value="1"/>
</dbReference>
<comment type="catalytic activity">
    <reaction evidence="11">
        <text>ATP + H2O = ADP + phosphate + H(+)</text>
        <dbReference type="Rhea" id="RHEA:13065"/>
        <dbReference type="ChEBI" id="CHEBI:15377"/>
        <dbReference type="ChEBI" id="CHEBI:15378"/>
        <dbReference type="ChEBI" id="CHEBI:30616"/>
        <dbReference type="ChEBI" id="CHEBI:43474"/>
        <dbReference type="ChEBI" id="CHEBI:456216"/>
        <dbReference type="EC" id="5.6.2.4"/>
    </reaction>
</comment>
<dbReference type="SUPFAM" id="SSF52540">
    <property type="entry name" value="P-loop containing nucleoside triphosphate hydrolases"/>
    <property type="match status" value="1"/>
</dbReference>
<evidence type="ECO:0000256" key="9">
    <source>
        <dbReference type="ARBA" id="ARBA00023125"/>
    </source>
</evidence>
<dbReference type="InterPro" id="IPR005259">
    <property type="entry name" value="PriA"/>
</dbReference>
<comment type="function">
    <text evidence="11">Initiates the restart of stalled replication forks, which reloads the replicative helicase on sites other than the origin of replication. Recognizes and binds to abandoned replication forks and remodels them to uncover a helicase loading site. Promotes assembly of the primosome at these replication forks.</text>
</comment>
<dbReference type="PANTHER" id="PTHR30580:SF0">
    <property type="entry name" value="PRIMOSOMAL PROTEIN N"/>
    <property type="match status" value="1"/>
</dbReference>
<dbReference type="Pfam" id="PF00271">
    <property type="entry name" value="Helicase_C"/>
    <property type="match status" value="1"/>
</dbReference>
<reference evidence="14" key="1">
    <citation type="submission" date="2023-06" db="EMBL/GenBank/DDBJ databases">
        <title>Genomic of Parafulvivirga corallium.</title>
        <authorList>
            <person name="Wang G."/>
        </authorList>
    </citation>
    <scope>NUCLEOTIDE SEQUENCE</scope>
    <source>
        <strain evidence="14">BMA10</strain>
    </source>
</reference>
<keyword evidence="8 11" id="KW-0067">ATP-binding</keyword>
<evidence type="ECO:0000256" key="10">
    <source>
        <dbReference type="ARBA" id="ARBA00023235"/>
    </source>
</evidence>
<organism evidence="14 15">
    <name type="scientific">Splendidivirga corallicola</name>
    <dbReference type="NCBI Taxonomy" id="3051826"/>
    <lineage>
        <taxon>Bacteria</taxon>
        <taxon>Pseudomonadati</taxon>
        <taxon>Bacteroidota</taxon>
        <taxon>Cytophagia</taxon>
        <taxon>Cytophagales</taxon>
        <taxon>Splendidivirgaceae</taxon>
        <taxon>Splendidivirga</taxon>
    </lineage>
</organism>
<keyword evidence="4 11" id="KW-0547">Nucleotide-binding</keyword>
<name>A0ABT8KP73_9BACT</name>
<evidence type="ECO:0000313" key="14">
    <source>
        <dbReference type="EMBL" id="MDN5202557.1"/>
    </source>
</evidence>
<feature type="binding site" evidence="11">
    <location>
        <position position="584"/>
    </location>
    <ligand>
        <name>Zn(2+)</name>
        <dbReference type="ChEBI" id="CHEBI:29105"/>
        <label>1</label>
    </ligand>
</feature>
<feature type="domain" description="Helicase ATP-binding" evidence="12">
    <location>
        <begin position="314"/>
        <end position="481"/>
    </location>
</feature>
<keyword evidence="7 11" id="KW-0862">Zinc</keyword>
<dbReference type="InterPro" id="IPR041236">
    <property type="entry name" value="PriA_C"/>
</dbReference>
<dbReference type="InterPro" id="IPR001650">
    <property type="entry name" value="Helicase_C-like"/>
</dbReference>
<keyword evidence="1 11" id="KW-0639">Primosome</keyword>
<keyword evidence="3 11" id="KW-0479">Metal-binding</keyword>
<evidence type="ECO:0000256" key="6">
    <source>
        <dbReference type="ARBA" id="ARBA00022806"/>
    </source>
</evidence>
<dbReference type="InterPro" id="IPR011545">
    <property type="entry name" value="DEAD/DEAH_box_helicase_dom"/>
</dbReference>
<dbReference type="CDD" id="cd18804">
    <property type="entry name" value="SF2_C_priA"/>
    <property type="match status" value="1"/>
</dbReference>
<gene>
    <name evidence="11 14" type="primary">priA</name>
    <name evidence="14" type="ORF">QQ008_14310</name>
</gene>
<dbReference type="SMART" id="SM00487">
    <property type="entry name" value="DEXDc"/>
    <property type="match status" value="1"/>
</dbReference>
<keyword evidence="5 11" id="KW-0378">Hydrolase</keyword>
<dbReference type="EMBL" id="JAUJEA010000005">
    <property type="protein sequence ID" value="MDN5202557.1"/>
    <property type="molecule type" value="Genomic_DNA"/>
</dbReference>
<keyword evidence="9 11" id="KW-0238">DNA-binding</keyword>
<evidence type="ECO:0000256" key="8">
    <source>
        <dbReference type="ARBA" id="ARBA00022840"/>
    </source>
</evidence>
<dbReference type="Pfam" id="PF17764">
    <property type="entry name" value="PriA_3primeBD"/>
    <property type="match status" value="1"/>
</dbReference>
<sequence>MNKLPINVDAPEERTTLFADIILPVPIPKLFTYRVPQELNETIAEGYRVIVQFGKKKILTGVVGKVHVQPPKEYEAKYVLEVLDDRPVISPVQIKLFHWIAAYYICTIGEVLNVALPSGLKLSSQSRIQLNPERPWEDEEIDFSEKEFVLLRALGNNSSLTYDEAAEVLQQKSIYHTLKSLIQKEVVLLYEEVQAKYKPKKVNKVRLSEEYVQDEHILEQLFSTLEKKPKQVEILLKYLQEVPVYHDQQANISGLEKQSFYQAGLSKSSLNTLIKNKVFHEFEEIVSRFGKLDPLNPQEIVLSPEQTATRDEILNQFLEKDIVLLHGITGSGKTEIYIDLIKNTLENGAQVLYLLPEIALTTQIVKRLQKIFGDQMGIYHSKYSDNERVEVWDGVINGQYSFVVGVRSSIFLPFDNLGLIIVDEEHEPSYKQFDPAPRYHARDLALVLANMHHAKTLLGSATPSVESFFLAKKGKYGFVNLNKRYGESTLPEISIVDVLRERKKKLMREDFSSALVSAINDSLATGNQAIIFQNRRGYAPYIACHECNWIPKCESCAVSLTYHMYRNELRCHYCGYREKPHSACPACGSTKLNTVGFGTEKLEEDLKLIFPEAKVRRMDLDTTRSKYSYQNIIEEFEAGDIDILVGTQMVSKGLDFKSVNLVGILDVDRLLHFPDFRAAERTFQLVTQVSGRAGRRKEKGKVIIQTSNVDEPILSMITKSAYSKFFDLEILERKNFSYPPFTRLIKITVKNPDKKVCYSGTDMLLNLLREKLGSSRVRGPIEPIIGKIRNLFLMELLIKIERDKVNLNTAKNFIRTSCDEILTERRLKGTKITIDVDPY</sequence>
<dbReference type="Gene3D" id="3.40.50.300">
    <property type="entry name" value="P-loop containing nucleotide triphosphate hydrolases"/>
    <property type="match status" value="2"/>
</dbReference>
<feature type="binding site" evidence="11">
    <location>
        <position position="556"/>
    </location>
    <ligand>
        <name>Zn(2+)</name>
        <dbReference type="ChEBI" id="CHEBI:29105"/>
        <label>2</label>
    </ligand>
</feature>
<comment type="cofactor">
    <cofactor evidence="11">
        <name>Zn(2+)</name>
        <dbReference type="ChEBI" id="CHEBI:29105"/>
    </cofactor>
    <text evidence="11">Binds 2 zinc ions per subunit.</text>
</comment>
<dbReference type="PANTHER" id="PTHR30580">
    <property type="entry name" value="PRIMOSOMAL PROTEIN N"/>
    <property type="match status" value="1"/>
</dbReference>
<dbReference type="Proteomes" id="UP001172082">
    <property type="component" value="Unassembled WGS sequence"/>
</dbReference>
<dbReference type="InterPro" id="IPR040498">
    <property type="entry name" value="PriA_CRR"/>
</dbReference>
<dbReference type="PROSITE" id="PS51192">
    <property type="entry name" value="HELICASE_ATP_BIND_1"/>
    <property type="match status" value="1"/>
</dbReference>